<dbReference type="InterPro" id="IPR007197">
    <property type="entry name" value="rSAM"/>
</dbReference>
<accession>A0A547PJJ3</accession>
<dbReference type="Proteomes" id="UP000318590">
    <property type="component" value="Unassembled WGS sequence"/>
</dbReference>
<protein>
    <submittedName>
        <fullName evidence="7">Radical SAM protein</fullName>
    </submittedName>
</protein>
<comment type="cofactor">
    <cofactor evidence="1">
        <name>[4Fe-4S] cluster</name>
        <dbReference type="ChEBI" id="CHEBI:49883"/>
    </cofactor>
</comment>
<keyword evidence="2" id="KW-0949">S-adenosyl-L-methionine</keyword>
<evidence type="ECO:0000313" key="8">
    <source>
        <dbReference type="Proteomes" id="UP000318590"/>
    </source>
</evidence>
<dbReference type="EMBL" id="VFSV01000082">
    <property type="protein sequence ID" value="TRD14261.1"/>
    <property type="molecule type" value="Genomic_DNA"/>
</dbReference>
<comment type="caution">
    <text evidence="7">The sequence shown here is derived from an EMBL/GenBank/DDBJ whole genome shotgun (WGS) entry which is preliminary data.</text>
</comment>
<evidence type="ECO:0000256" key="4">
    <source>
        <dbReference type="ARBA" id="ARBA00023004"/>
    </source>
</evidence>
<evidence type="ECO:0000256" key="2">
    <source>
        <dbReference type="ARBA" id="ARBA00022691"/>
    </source>
</evidence>
<keyword evidence="4" id="KW-0408">Iron</keyword>
<dbReference type="SFLD" id="SFLDG01067">
    <property type="entry name" value="SPASM/twitch_domain_containing"/>
    <property type="match status" value="1"/>
</dbReference>
<feature type="domain" description="Radical SAM core" evidence="6">
    <location>
        <begin position="57"/>
        <end position="265"/>
    </location>
</feature>
<dbReference type="CDD" id="cd01335">
    <property type="entry name" value="Radical_SAM"/>
    <property type="match status" value="1"/>
</dbReference>
<reference evidence="7 8" key="1">
    <citation type="submission" date="2019-06" db="EMBL/GenBank/DDBJ databases">
        <title>Paenimaribius caenipelagi gen. nov., sp. nov., isolated from a tidal flat.</title>
        <authorList>
            <person name="Yoon J.-H."/>
        </authorList>
    </citation>
    <scope>NUCLEOTIDE SEQUENCE [LARGE SCALE GENOMIC DNA]</scope>
    <source>
        <strain evidence="7 8">JBTF-M29</strain>
    </source>
</reference>
<gene>
    <name evidence="7" type="ORF">FEV53_19285</name>
</gene>
<proteinExistence type="predicted"/>
<name>A0A547PJJ3_9RHOB</name>
<dbReference type="InterPro" id="IPR013785">
    <property type="entry name" value="Aldolase_TIM"/>
</dbReference>
<evidence type="ECO:0000256" key="1">
    <source>
        <dbReference type="ARBA" id="ARBA00001966"/>
    </source>
</evidence>
<dbReference type="Gene3D" id="3.20.20.70">
    <property type="entry name" value="Aldolase class I"/>
    <property type="match status" value="1"/>
</dbReference>
<dbReference type="PANTHER" id="PTHR11228">
    <property type="entry name" value="RADICAL SAM DOMAIN PROTEIN"/>
    <property type="match status" value="1"/>
</dbReference>
<dbReference type="SUPFAM" id="SSF102114">
    <property type="entry name" value="Radical SAM enzymes"/>
    <property type="match status" value="1"/>
</dbReference>
<evidence type="ECO:0000256" key="3">
    <source>
        <dbReference type="ARBA" id="ARBA00022723"/>
    </source>
</evidence>
<evidence type="ECO:0000313" key="7">
    <source>
        <dbReference type="EMBL" id="TRD14261.1"/>
    </source>
</evidence>
<dbReference type="OrthoDB" id="9792276at2"/>
<evidence type="ECO:0000259" key="6">
    <source>
        <dbReference type="PROSITE" id="PS51918"/>
    </source>
</evidence>
<dbReference type="AlphaFoldDB" id="A0A547PJJ3"/>
<evidence type="ECO:0000256" key="5">
    <source>
        <dbReference type="ARBA" id="ARBA00023014"/>
    </source>
</evidence>
<dbReference type="PROSITE" id="PS51918">
    <property type="entry name" value="RADICAL_SAM"/>
    <property type="match status" value="1"/>
</dbReference>
<dbReference type="InterPro" id="IPR050377">
    <property type="entry name" value="Radical_SAM_PqqE_MftC-like"/>
</dbReference>
<keyword evidence="8" id="KW-1185">Reference proteome</keyword>
<dbReference type="GO" id="GO:0003824">
    <property type="term" value="F:catalytic activity"/>
    <property type="evidence" value="ECO:0007669"/>
    <property type="project" value="InterPro"/>
</dbReference>
<dbReference type="Pfam" id="PF04055">
    <property type="entry name" value="Radical_SAM"/>
    <property type="match status" value="1"/>
</dbReference>
<dbReference type="GO" id="GO:0051536">
    <property type="term" value="F:iron-sulfur cluster binding"/>
    <property type="evidence" value="ECO:0007669"/>
    <property type="project" value="UniProtKB-KW"/>
</dbReference>
<dbReference type="InterPro" id="IPR058240">
    <property type="entry name" value="rSAM_sf"/>
</dbReference>
<sequence>MRALLRQALELLQFPLLLQSGWLSPWPFHTNSNVVQTSSDGLERQQAPSFDGDVGKSNIVTPVYLAIHLTYKCPASCSHCCFSSGPDVNDTIDVSTASRAIDEASLIKSIKMVGFTGGEPLLYPRELRVLISQAKEYGFQTRIVTSAAWAKNKRKANQILSSLKEAGLDEISLSYDDAHAEFISEESIVNCVRSAVDNGIPIALNVCVDESTEISGQSLRALFLNESIDISAVYIQETLINTTGRAREIDLDRTSDPRRLVGPCDHVLRGPTVNPFGRILPCCGTIPFYQGLQIGDMRNSTVVESISAAFEDPIINWIAFEGPAAIVECASKNTSNPQMAKDFDSNCEACAALFSRPEVLDNARRIAQQDKKKSLATQRLIYQLAGTYRAPEISSSIDEE</sequence>
<dbReference type="SFLD" id="SFLDS00029">
    <property type="entry name" value="Radical_SAM"/>
    <property type="match status" value="1"/>
</dbReference>
<keyword evidence="3" id="KW-0479">Metal-binding</keyword>
<dbReference type="PANTHER" id="PTHR11228:SF34">
    <property type="entry name" value="TUNGSTEN-CONTAINING ALDEHYDE FERREDOXIN OXIDOREDUCTASE COFACTOR MODIFYING PROTEIN"/>
    <property type="match status" value="1"/>
</dbReference>
<keyword evidence="5" id="KW-0411">Iron-sulfur</keyword>
<dbReference type="GO" id="GO:0046872">
    <property type="term" value="F:metal ion binding"/>
    <property type="evidence" value="ECO:0007669"/>
    <property type="project" value="UniProtKB-KW"/>
</dbReference>
<organism evidence="7 8">
    <name type="scientific">Palleronia caenipelagi</name>
    <dbReference type="NCBI Taxonomy" id="2489174"/>
    <lineage>
        <taxon>Bacteria</taxon>
        <taxon>Pseudomonadati</taxon>
        <taxon>Pseudomonadota</taxon>
        <taxon>Alphaproteobacteria</taxon>
        <taxon>Rhodobacterales</taxon>
        <taxon>Roseobacteraceae</taxon>
        <taxon>Palleronia</taxon>
    </lineage>
</organism>